<evidence type="ECO:0000313" key="3">
    <source>
        <dbReference type="Proteomes" id="UP000501690"/>
    </source>
</evidence>
<dbReference type="Proteomes" id="UP000501690">
    <property type="component" value="Linkage Group LG10"/>
</dbReference>
<evidence type="ECO:0000313" key="2">
    <source>
        <dbReference type="EMBL" id="QCE10136.1"/>
    </source>
</evidence>
<accession>A0A4D6N8P7</accession>
<feature type="compositionally biased region" description="Pro residues" evidence="1">
    <location>
        <begin position="66"/>
        <end position="84"/>
    </location>
</feature>
<reference evidence="2 3" key="1">
    <citation type="submission" date="2019-04" db="EMBL/GenBank/DDBJ databases">
        <title>An improved genome assembly and genetic linkage map for asparagus bean, Vigna unguiculata ssp. sesquipedialis.</title>
        <authorList>
            <person name="Xia Q."/>
            <person name="Zhang R."/>
            <person name="Dong Y."/>
        </authorList>
    </citation>
    <scope>NUCLEOTIDE SEQUENCE [LARGE SCALE GENOMIC DNA]</scope>
    <source>
        <tissue evidence="2">Leaf</tissue>
    </source>
</reference>
<dbReference type="EMBL" id="CP039354">
    <property type="protein sequence ID" value="QCE10136.1"/>
    <property type="molecule type" value="Genomic_DNA"/>
</dbReference>
<name>A0A4D6N8P7_VIGUN</name>
<keyword evidence="3" id="KW-1185">Reference proteome</keyword>
<protein>
    <submittedName>
        <fullName evidence="2">Uncharacterized protein</fullName>
    </submittedName>
</protein>
<gene>
    <name evidence="2" type="ORF">DEO72_LG10g1362</name>
</gene>
<proteinExistence type="predicted"/>
<feature type="region of interest" description="Disordered" evidence="1">
    <location>
        <begin position="35"/>
        <end position="94"/>
    </location>
</feature>
<organism evidence="2 3">
    <name type="scientific">Vigna unguiculata</name>
    <name type="common">Cowpea</name>
    <dbReference type="NCBI Taxonomy" id="3917"/>
    <lineage>
        <taxon>Eukaryota</taxon>
        <taxon>Viridiplantae</taxon>
        <taxon>Streptophyta</taxon>
        <taxon>Embryophyta</taxon>
        <taxon>Tracheophyta</taxon>
        <taxon>Spermatophyta</taxon>
        <taxon>Magnoliopsida</taxon>
        <taxon>eudicotyledons</taxon>
        <taxon>Gunneridae</taxon>
        <taxon>Pentapetalae</taxon>
        <taxon>rosids</taxon>
        <taxon>fabids</taxon>
        <taxon>Fabales</taxon>
        <taxon>Fabaceae</taxon>
        <taxon>Papilionoideae</taxon>
        <taxon>50 kb inversion clade</taxon>
        <taxon>NPAAA clade</taxon>
        <taxon>indigoferoid/millettioid clade</taxon>
        <taxon>Phaseoleae</taxon>
        <taxon>Vigna</taxon>
    </lineage>
</organism>
<sequence>MDIGESVKMNLCRFSVIPLSSQHNTSAYTGVIPTSRNNTTPHHHWKTPVPHSPPSPASAIHSPQTPATPPATPLTTPVPTPVPSQPHATMTPVPRSPPLTCQCNLSPPQHTGAPLHLQHHSRHHPATPITARPQHLSRNIVLRVK</sequence>
<dbReference type="AlphaFoldDB" id="A0A4D6N8P7"/>
<evidence type="ECO:0000256" key="1">
    <source>
        <dbReference type="SAM" id="MobiDB-lite"/>
    </source>
</evidence>